<dbReference type="GO" id="GO:0016597">
    <property type="term" value="F:amino acid binding"/>
    <property type="evidence" value="ECO:0007669"/>
    <property type="project" value="InterPro"/>
</dbReference>
<feature type="domain" description="Aspartate carbamoyltransferase regulatory subunit C-terminal" evidence="10">
    <location>
        <begin position="330"/>
        <end position="363"/>
    </location>
</feature>
<dbReference type="PROSITE" id="PS00097">
    <property type="entry name" value="CARBAMOYLTRANSFERASE"/>
    <property type="match status" value="1"/>
</dbReference>
<dbReference type="FunFam" id="3.40.50.1370:FF:000002">
    <property type="entry name" value="Aspartate carbamoyltransferase 2"/>
    <property type="match status" value="1"/>
</dbReference>
<dbReference type="GO" id="GO:0006207">
    <property type="term" value="P:'de novo' pyrimidine nucleobase biosynthetic process"/>
    <property type="evidence" value="ECO:0007669"/>
    <property type="project" value="InterPro"/>
</dbReference>
<evidence type="ECO:0000256" key="7">
    <source>
        <dbReference type="HAMAP-Rule" id="MF_00001"/>
    </source>
</evidence>
<comment type="caution">
    <text evidence="11">The sequence shown here is derived from an EMBL/GenBank/DDBJ whole genome shotgun (WGS) entry which is preliminary data.</text>
</comment>
<feature type="binding site" evidence="7">
    <location>
        <position position="276"/>
    </location>
    <ligand>
        <name>carbamoyl phosphate</name>
        <dbReference type="ChEBI" id="CHEBI:58228"/>
    </ligand>
</feature>
<protein>
    <recommendedName>
        <fullName evidence="7">Aspartate carbamoyltransferase</fullName>
        <ecNumber evidence="7">2.1.3.2</ecNumber>
    </recommendedName>
    <alternativeName>
        <fullName evidence="7">Aspartate transcarbamylase</fullName>
        <shortName evidence="7">ATCase</shortName>
    </alternativeName>
</protein>
<evidence type="ECO:0000259" key="9">
    <source>
        <dbReference type="Pfam" id="PF02729"/>
    </source>
</evidence>
<name>A0A9D0ZGJ2_9FIRM</name>
<organism evidence="11 12">
    <name type="scientific">Candidatus Scatavimonas merdigallinarum</name>
    <dbReference type="NCBI Taxonomy" id="2840914"/>
    <lineage>
        <taxon>Bacteria</taxon>
        <taxon>Bacillati</taxon>
        <taxon>Bacillota</taxon>
        <taxon>Clostridia</taxon>
        <taxon>Eubacteriales</taxon>
        <taxon>Oscillospiraceae</taxon>
        <taxon>Oscillospiraceae incertae sedis</taxon>
        <taxon>Candidatus Scatavimonas</taxon>
    </lineage>
</organism>
<dbReference type="NCBIfam" id="NF002032">
    <property type="entry name" value="PRK00856.1"/>
    <property type="match status" value="1"/>
</dbReference>
<dbReference type="InterPro" id="IPR006130">
    <property type="entry name" value="Asp/Orn_carbamoylTrfase"/>
</dbReference>
<feature type="binding site" evidence="7">
    <location>
        <position position="275"/>
    </location>
    <ligand>
        <name>carbamoyl phosphate</name>
        <dbReference type="ChEBI" id="CHEBI:58228"/>
    </ligand>
</feature>
<evidence type="ECO:0000256" key="1">
    <source>
        <dbReference type="ARBA" id="ARBA00004852"/>
    </source>
</evidence>
<dbReference type="InterPro" id="IPR020542">
    <property type="entry name" value="Asp_carbamoyltrfase_reg_C"/>
</dbReference>
<feature type="binding site" evidence="7">
    <location>
        <position position="236"/>
    </location>
    <ligand>
        <name>L-aspartate</name>
        <dbReference type="ChEBI" id="CHEBI:29991"/>
    </ligand>
</feature>
<dbReference type="Proteomes" id="UP000886787">
    <property type="component" value="Unassembled WGS sequence"/>
</dbReference>
<feature type="binding site" evidence="7">
    <location>
        <position position="64"/>
    </location>
    <ligand>
        <name>carbamoyl phosphate</name>
        <dbReference type="ChEBI" id="CHEBI:58228"/>
    </ligand>
</feature>
<gene>
    <name evidence="7 11" type="primary">pyrB</name>
    <name evidence="11" type="ORF">IAD32_02520</name>
</gene>
<dbReference type="Pfam" id="PF02729">
    <property type="entry name" value="OTCace_N"/>
    <property type="match status" value="1"/>
</dbReference>
<dbReference type="HAMAP" id="MF_00001">
    <property type="entry name" value="Asp_carb_tr"/>
    <property type="match status" value="1"/>
</dbReference>
<comment type="subunit">
    <text evidence="7">Heterododecamer (2C3:3R2) of six catalytic PyrB chains organized as two trimers (C3), and six regulatory PyrI chains organized as three dimers (R2).</text>
</comment>
<dbReference type="PANTHER" id="PTHR45753:SF6">
    <property type="entry name" value="ASPARTATE CARBAMOYLTRANSFERASE"/>
    <property type="match status" value="1"/>
</dbReference>
<dbReference type="InterPro" id="IPR036792">
    <property type="entry name" value="Asp_carbatrfase_reg_C_sf"/>
</dbReference>
<dbReference type="Pfam" id="PF02748">
    <property type="entry name" value="PyrI_C"/>
    <property type="match status" value="1"/>
</dbReference>
<proteinExistence type="inferred from homology"/>
<accession>A0A9D0ZGJ2</accession>
<feature type="domain" description="Aspartate/ornithine carbamoyltransferase carbamoyl-P binding" evidence="9">
    <location>
        <begin position="15"/>
        <end position="153"/>
    </location>
</feature>
<feature type="domain" description="Aspartate/ornithine carbamoyltransferase Asp/Orn-binding" evidence="8">
    <location>
        <begin position="161"/>
        <end position="310"/>
    </location>
</feature>
<comment type="function">
    <text evidence="5 7">Catalyzes the condensation of carbamoyl phosphate and aspartate to form carbamoyl aspartate and inorganic phosphate, the committed step in the de novo pyrimidine nucleotide biosynthesis pathway.</text>
</comment>
<feature type="binding site" evidence="7">
    <location>
        <position position="63"/>
    </location>
    <ligand>
        <name>carbamoyl phosphate</name>
        <dbReference type="ChEBI" id="CHEBI:58228"/>
    </ligand>
</feature>
<dbReference type="SUPFAM" id="SSF57825">
    <property type="entry name" value="Aspartate carbamoyltransferase, Regulatory-chain, C-terminal domain"/>
    <property type="match status" value="1"/>
</dbReference>
<dbReference type="Gene3D" id="3.40.50.1370">
    <property type="entry name" value="Aspartate/ornithine carbamoyltransferase"/>
    <property type="match status" value="2"/>
</dbReference>
<dbReference type="InterPro" id="IPR002082">
    <property type="entry name" value="Asp_carbamoyltransf"/>
</dbReference>
<dbReference type="InterPro" id="IPR006131">
    <property type="entry name" value="Asp_carbamoyltransf_Asp/Orn-bd"/>
</dbReference>
<feature type="binding site" evidence="7">
    <location>
        <position position="113"/>
    </location>
    <ligand>
        <name>carbamoyl phosphate</name>
        <dbReference type="ChEBI" id="CHEBI:58228"/>
    </ligand>
</feature>
<comment type="similarity">
    <text evidence="2 7">Belongs to the aspartate/ornithine carbamoyltransferase superfamily. ATCase family.</text>
</comment>
<evidence type="ECO:0000256" key="6">
    <source>
        <dbReference type="ARBA" id="ARBA00048859"/>
    </source>
</evidence>
<comment type="pathway">
    <text evidence="1 7">Pyrimidine metabolism; UMP biosynthesis via de novo pathway; (S)-dihydroorotate from bicarbonate: step 2/3.</text>
</comment>
<evidence type="ECO:0000256" key="4">
    <source>
        <dbReference type="ARBA" id="ARBA00022975"/>
    </source>
</evidence>
<feature type="binding site" evidence="7">
    <location>
        <position position="92"/>
    </location>
    <ligand>
        <name>L-aspartate</name>
        <dbReference type="ChEBI" id="CHEBI:29991"/>
    </ligand>
</feature>
<dbReference type="SUPFAM" id="SSF53671">
    <property type="entry name" value="Aspartate/ornithine carbamoyltransferase"/>
    <property type="match status" value="1"/>
</dbReference>
<dbReference type="InterPro" id="IPR006132">
    <property type="entry name" value="Asp/Orn_carbamoyltranf_P-bd"/>
</dbReference>
<dbReference type="AlphaFoldDB" id="A0A9D0ZGJ2"/>
<dbReference type="PANTHER" id="PTHR45753">
    <property type="entry name" value="ORNITHINE CARBAMOYLTRANSFERASE, MITOCHONDRIAL"/>
    <property type="match status" value="1"/>
</dbReference>
<dbReference type="PRINTS" id="PR00100">
    <property type="entry name" value="AOTCASE"/>
</dbReference>
<evidence type="ECO:0000259" key="10">
    <source>
        <dbReference type="Pfam" id="PF02748"/>
    </source>
</evidence>
<dbReference type="NCBIfam" id="TIGR00670">
    <property type="entry name" value="asp_carb_tr"/>
    <property type="match status" value="1"/>
</dbReference>
<evidence type="ECO:0000259" key="8">
    <source>
        <dbReference type="Pfam" id="PF00185"/>
    </source>
</evidence>
<dbReference type="EMBL" id="DVFW01000016">
    <property type="protein sequence ID" value="HIQ80145.1"/>
    <property type="molecule type" value="Genomic_DNA"/>
</dbReference>
<dbReference type="GO" id="GO:0006520">
    <property type="term" value="P:amino acid metabolic process"/>
    <property type="evidence" value="ECO:0007669"/>
    <property type="project" value="InterPro"/>
</dbReference>
<dbReference type="GO" id="GO:0044205">
    <property type="term" value="P:'de novo' UMP biosynthetic process"/>
    <property type="evidence" value="ECO:0007669"/>
    <property type="project" value="UniProtKB-UniRule"/>
</dbReference>
<dbReference type="EC" id="2.1.3.2" evidence="7"/>
<feature type="binding site" evidence="7">
    <location>
        <position position="144"/>
    </location>
    <ligand>
        <name>carbamoyl phosphate</name>
        <dbReference type="ChEBI" id="CHEBI:58228"/>
    </ligand>
</feature>
<evidence type="ECO:0000313" key="12">
    <source>
        <dbReference type="Proteomes" id="UP000886787"/>
    </source>
</evidence>
<dbReference type="GO" id="GO:0004070">
    <property type="term" value="F:aspartate carbamoyltransferase activity"/>
    <property type="evidence" value="ECO:0007669"/>
    <property type="project" value="UniProtKB-UniRule"/>
</dbReference>
<sequence>MIENDIRWCFLLFANVIDLEEITLQDLQKIIDLAGEIKKSPAVYSESCRGKILATLFYEPSTRTQMSFQTAMMRLGGNTIGFDNPMNSSVAKGESLKDTIKIVSGYADIIAMRHPLEGSTRAASLYSSVPVINGGDGGHLHPTQTLTDLVTLYNEKGRLHDLCIGLCGDLKNGRTVHSFIKTMSHFRGNRFILVSTKELGIPHYIKDTLHAAGCNYTEITTLKEAIPLLDVLYMTRIQRERFKNEAEYQKQRGVYILDAEKLRFAKKDLKILHPLPRVDEIAVEVDDDSRAIYFDQAVYGMYARMALILLMLQSPPALKNETPASTHLHRCNNPRCITSTEPYLPCIFKDNGDMLICNYCENRMLI</sequence>
<keyword evidence="3 7" id="KW-0808">Transferase</keyword>
<dbReference type="Pfam" id="PF00185">
    <property type="entry name" value="OTCace"/>
    <property type="match status" value="1"/>
</dbReference>
<comment type="catalytic activity">
    <reaction evidence="6 7">
        <text>carbamoyl phosphate + L-aspartate = N-carbamoyl-L-aspartate + phosphate + H(+)</text>
        <dbReference type="Rhea" id="RHEA:20013"/>
        <dbReference type="ChEBI" id="CHEBI:15378"/>
        <dbReference type="ChEBI" id="CHEBI:29991"/>
        <dbReference type="ChEBI" id="CHEBI:32814"/>
        <dbReference type="ChEBI" id="CHEBI:43474"/>
        <dbReference type="ChEBI" id="CHEBI:58228"/>
        <dbReference type="EC" id="2.1.3.2"/>
    </reaction>
</comment>
<evidence type="ECO:0000256" key="5">
    <source>
        <dbReference type="ARBA" id="ARBA00043884"/>
    </source>
</evidence>
<evidence type="ECO:0000256" key="3">
    <source>
        <dbReference type="ARBA" id="ARBA00022679"/>
    </source>
</evidence>
<feature type="binding site" evidence="7">
    <location>
        <position position="141"/>
    </location>
    <ligand>
        <name>carbamoyl phosphate</name>
        <dbReference type="ChEBI" id="CHEBI:58228"/>
    </ligand>
</feature>
<reference evidence="11" key="2">
    <citation type="journal article" date="2021" name="PeerJ">
        <title>Extensive microbial diversity within the chicken gut microbiome revealed by metagenomics and culture.</title>
        <authorList>
            <person name="Gilroy R."/>
            <person name="Ravi A."/>
            <person name="Getino M."/>
            <person name="Pursley I."/>
            <person name="Horton D.L."/>
            <person name="Alikhan N.F."/>
            <person name="Baker D."/>
            <person name="Gharbi K."/>
            <person name="Hall N."/>
            <person name="Watson M."/>
            <person name="Adriaenssens E.M."/>
            <person name="Foster-Nyarko E."/>
            <person name="Jarju S."/>
            <person name="Secka A."/>
            <person name="Antonio M."/>
            <person name="Oren A."/>
            <person name="Chaudhuri R.R."/>
            <person name="La Ragione R."/>
            <person name="Hildebrand F."/>
            <person name="Pallen M.J."/>
        </authorList>
    </citation>
    <scope>NUCLEOTIDE SEQUENCE</scope>
    <source>
        <strain evidence="11">ChiSjej1B19-3389</strain>
    </source>
</reference>
<evidence type="ECO:0000313" key="11">
    <source>
        <dbReference type="EMBL" id="HIQ80145.1"/>
    </source>
</evidence>
<keyword evidence="4 7" id="KW-0665">Pyrimidine biosynthesis</keyword>
<feature type="binding site" evidence="7">
    <location>
        <position position="174"/>
    </location>
    <ligand>
        <name>L-aspartate</name>
        <dbReference type="ChEBI" id="CHEBI:29991"/>
    </ligand>
</feature>
<reference evidence="11" key="1">
    <citation type="submission" date="2020-10" db="EMBL/GenBank/DDBJ databases">
        <authorList>
            <person name="Gilroy R."/>
        </authorList>
    </citation>
    <scope>NUCLEOTIDE SEQUENCE</scope>
    <source>
        <strain evidence="11">ChiSjej1B19-3389</strain>
    </source>
</reference>
<evidence type="ECO:0000256" key="2">
    <source>
        <dbReference type="ARBA" id="ARBA00008896"/>
    </source>
</evidence>
<dbReference type="PRINTS" id="PR00101">
    <property type="entry name" value="ATCASE"/>
</dbReference>
<dbReference type="InterPro" id="IPR036901">
    <property type="entry name" value="Asp/Orn_carbamoylTrfase_sf"/>
</dbReference>